<dbReference type="AlphaFoldDB" id="A0A4R8MXL9"/>
<name>A0A4R8MXL9_LEPME</name>
<dbReference type="OrthoDB" id="329184at2"/>
<organism evidence="1 2">
    <name type="scientific">Leptospira meyeri</name>
    <dbReference type="NCBI Taxonomy" id="29508"/>
    <lineage>
        <taxon>Bacteria</taxon>
        <taxon>Pseudomonadati</taxon>
        <taxon>Spirochaetota</taxon>
        <taxon>Spirochaetia</taxon>
        <taxon>Leptospirales</taxon>
        <taxon>Leptospiraceae</taxon>
        <taxon>Leptospira</taxon>
    </lineage>
</organism>
<evidence type="ECO:0000313" key="1">
    <source>
        <dbReference type="EMBL" id="TDY72192.1"/>
    </source>
</evidence>
<comment type="caution">
    <text evidence="1">The sequence shown here is derived from an EMBL/GenBank/DDBJ whole genome shotgun (WGS) entry which is preliminary data.</text>
</comment>
<keyword evidence="2" id="KW-1185">Reference proteome</keyword>
<dbReference type="EMBL" id="SORO01000001">
    <property type="protein sequence ID" value="TDY72192.1"/>
    <property type="molecule type" value="Genomic_DNA"/>
</dbReference>
<dbReference type="GeneID" id="79826507"/>
<protein>
    <submittedName>
        <fullName evidence="1">Uncharacterized protein</fullName>
    </submittedName>
</protein>
<dbReference type="STRING" id="1193051.LEP1GSC017_2776"/>
<sequence>MKKLIFSAITLTLLNCAIPARVDKMVAPNVKTKNKINDEIFIIDSIGTATPSKSLIGVYRANRAYEYTAKENIRLFLLDLENVS</sequence>
<dbReference type="RefSeq" id="WP_020778240.1">
    <property type="nucleotide sequence ID" value="NZ_SORO01000001.1"/>
</dbReference>
<dbReference type="Proteomes" id="UP000294684">
    <property type="component" value="Unassembled WGS sequence"/>
</dbReference>
<accession>A0A4R8MXL9</accession>
<evidence type="ECO:0000313" key="2">
    <source>
        <dbReference type="Proteomes" id="UP000294684"/>
    </source>
</evidence>
<proteinExistence type="predicted"/>
<reference evidence="1 2" key="1">
    <citation type="submission" date="2019-03" db="EMBL/GenBank/DDBJ databases">
        <title>Genomic Encyclopedia of Archaeal and Bacterial Type Strains, Phase II (KMG-II): from individual species to whole genera.</title>
        <authorList>
            <person name="Goeker M."/>
        </authorList>
    </citation>
    <scope>NUCLEOTIDE SEQUENCE [LARGE SCALE GENOMIC DNA]</scope>
    <source>
        <strain evidence="1 2">DSM 21537</strain>
    </source>
</reference>
<gene>
    <name evidence="1" type="ORF">CLV96_1179</name>
</gene>